<gene>
    <name evidence="3" type="ORF">EZS28_011044</name>
</gene>
<accession>A0A5J4WET8</accession>
<evidence type="ECO:0000313" key="3">
    <source>
        <dbReference type="EMBL" id="KAA6393428.1"/>
    </source>
</evidence>
<keyword evidence="2" id="KW-0472">Membrane</keyword>
<keyword evidence="2" id="KW-1133">Transmembrane helix</keyword>
<name>A0A5J4WET8_9EUKA</name>
<feature type="region of interest" description="Disordered" evidence="1">
    <location>
        <begin position="181"/>
        <end position="211"/>
    </location>
</feature>
<keyword evidence="2" id="KW-0812">Transmembrane</keyword>
<dbReference type="AlphaFoldDB" id="A0A5J4WET8"/>
<feature type="transmembrane region" description="Helical" evidence="2">
    <location>
        <begin position="102"/>
        <end position="125"/>
    </location>
</feature>
<proteinExistence type="predicted"/>
<dbReference type="Proteomes" id="UP000324800">
    <property type="component" value="Unassembled WGS sequence"/>
</dbReference>
<comment type="caution">
    <text evidence="3">The sequence shown here is derived from an EMBL/GenBank/DDBJ whole genome shotgun (WGS) entry which is preliminary data.</text>
</comment>
<feature type="compositionally biased region" description="Basic and acidic residues" evidence="1">
    <location>
        <begin position="186"/>
        <end position="200"/>
    </location>
</feature>
<feature type="transmembrane region" description="Helical" evidence="2">
    <location>
        <begin position="64"/>
        <end position="90"/>
    </location>
</feature>
<dbReference type="EMBL" id="SNRW01002233">
    <property type="protein sequence ID" value="KAA6393428.1"/>
    <property type="molecule type" value="Genomic_DNA"/>
</dbReference>
<organism evidence="3 4">
    <name type="scientific">Streblomastix strix</name>
    <dbReference type="NCBI Taxonomy" id="222440"/>
    <lineage>
        <taxon>Eukaryota</taxon>
        <taxon>Metamonada</taxon>
        <taxon>Preaxostyla</taxon>
        <taxon>Oxymonadida</taxon>
        <taxon>Streblomastigidae</taxon>
        <taxon>Streblomastix</taxon>
    </lineage>
</organism>
<protein>
    <submittedName>
        <fullName evidence="3">Uncharacterized protein</fullName>
    </submittedName>
</protein>
<reference evidence="3 4" key="1">
    <citation type="submission" date="2019-03" db="EMBL/GenBank/DDBJ databases">
        <title>Single cell metagenomics reveals metabolic interactions within the superorganism composed of flagellate Streblomastix strix and complex community of Bacteroidetes bacteria on its surface.</title>
        <authorList>
            <person name="Treitli S.C."/>
            <person name="Kolisko M."/>
            <person name="Husnik F."/>
            <person name="Keeling P."/>
            <person name="Hampl V."/>
        </authorList>
    </citation>
    <scope>NUCLEOTIDE SEQUENCE [LARGE SCALE GENOMIC DNA]</scope>
    <source>
        <strain evidence="3">ST1C</strain>
    </source>
</reference>
<sequence>MMMKKMIALILMKARMKFTMEKVTVSVTMEKMIEVLMITVSYQKEIMAVIPMMIKIKRETEVVVGINVIIIVLQMVKMIFIRVMAIVFAVKENMIGVLRIIMYLQLEIMIIDPYLEIMIIILMIVSVKREKNEVVSINVIMIELLQVYNQFKGGDNIYEPNDVGVNEPKEGDNIYELSDEGVIEPKGGDNTDQLKDKGEDNQSNDGEDRYEEGEYNNDYLMLNGGDRIQSSFDYQLQIPDIQLMQDSGVSVYSGDLNLSSSSFYDLFCL</sequence>
<evidence type="ECO:0000313" key="4">
    <source>
        <dbReference type="Proteomes" id="UP000324800"/>
    </source>
</evidence>
<evidence type="ECO:0000256" key="2">
    <source>
        <dbReference type="SAM" id="Phobius"/>
    </source>
</evidence>
<evidence type="ECO:0000256" key="1">
    <source>
        <dbReference type="SAM" id="MobiDB-lite"/>
    </source>
</evidence>